<dbReference type="CDD" id="cd00821">
    <property type="entry name" value="PH"/>
    <property type="match status" value="1"/>
</dbReference>
<sequence>MLFRRRATAETPSREYQSEGKILHSGYLQKRGQVNRSLKQRWFVLLDRKLYYAKGPDQKPIDCIPLDQAVIRPAVEDTSDFAFEIVISARVYFIVAASQQDMLESDEEKEHEQVKEEMKTRKIVGLGIGRNPSSPNLHTAHPPPSMPTSSLPPSSLPAGHFIPLPAGEGQPGLYSSESSLRVFRRV</sequence>
<dbReference type="PANTHER" id="PTHR14336:SF8">
    <property type="entry name" value="PROTEIN OPY1"/>
    <property type="match status" value="1"/>
</dbReference>
<reference evidence="3 4" key="1">
    <citation type="journal article" date="2013" name="Genome Biol.">
        <title>Genome of Acanthamoeba castellanii highlights extensive lateral gene transfer and early evolution of tyrosine kinase signaling.</title>
        <authorList>
            <person name="Clarke M."/>
            <person name="Lohan A.J."/>
            <person name="Liu B."/>
            <person name="Lagkouvardos I."/>
            <person name="Roy S."/>
            <person name="Zafar N."/>
            <person name="Bertelli C."/>
            <person name="Schilde C."/>
            <person name="Kianianmomeni A."/>
            <person name="Burglin T.R."/>
            <person name="Frech C."/>
            <person name="Turcotte B."/>
            <person name="Kopec K.O."/>
            <person name="Synnott J.M."/>
            <person name="Choo C."/>
            <person name="Paponov I."/>
            <person name="Finkler A."/>
            <person name="Soon Heng Tan C."/>
            <person name="Hutchins A.P."/>
            <person name="Weinmeier T."/>
            <person name="Rattei T."/>
            <person name="Chu J.S."/>
            <person name="Gimenez G."/>
            <person name="Irimia M."/>
            <person name="Rigden D.J."/>
            <person name="Fitzpatrick D.A."/>
            <person name="Lorenzo-Morales J."/>
            <person name="Bateman A."/>
            <person name="Chiu C.H."/>
            <person name="Tang P."/>
            <person name="Hegemann P."/>
            <person name="Fromm H."/>
            <person name="Raoult D."/>
            <person name="Greub G."/>
            <person name="Miranda-Saavedra D."/>
            <person name="Chen N."/>
            <person name="Nash P."/>
            <person name="Ginger M.L."/>
            <person name="Horn M."/>
            <person name="Schaap P."/>
            <person name="Caler L."/>
            <person name="Loftus B."/>
        </authorList>
    </citation>
    <scope>NUCLEOTIDE SEQUENCE [LARGE SCALE GENOMIC DNA]</scope>
    <source>
        <strain evidence="3 4">Neff</strain>
    </source>
</reference>
<evidence type="ECO:0000259" key="2">
    <source>
        <dbReference type="PROSITE" id="PS50003"/>
    </source>
</evidence>
<dbReference type="KEGG" id="acan:ACA1_371760"/>
<dbReference type="Gene3D" id="2.30.29.30">
    <property type="entry name" value="Pleckstrin-homology domain (PH domain)/Phosphotyrosine-binding domain (PTB)"/>
    <property type="match status" value="1"/>
</dbReference>
<dbReference type="PANTHER" id="PTHR14336">
    <property type="entry name" value="TANDEM PH DOMAIN CONTAINING PROTEIN"/>
    <property type="match status" value="1"/>
</dbReference>
<evidence type="ECO:0000256" key="1">
    <source>
        <dbReference type="SAM" id="MobiDB-lite"/>
    </source>
</evidence>
<evidence type="ECO:0000313" key="4">
    <source>
        <dbReference type="Proteomes" id="UP000011083"/>
    </source>
</evidence>
<dbReference type="OrthoDB" id="10261837at2759"/>
<evidence type="ECO:0000313" key="3">
    <source>
        <dbReference type="EMBL" id="ELR18326.1"/>
    </source>
</evidence>
<dbReference type="VEuPathDB" id="AmoebaDB:ACA1_371760"/>
<dbReference type="AlphaFoldDB" id="L8H1R1"/>
<dbReference type="InterPro" id="IPR001849">
    <property type="entry name" value="PH_domain"/>
</dbReference>
<dbReference type="GeneID" id="14918872"/>
<feature type="region of interest" description="Disordered" evidence="1">
    <location>
        <begin position="126"/>
        <end position="175"/>
    </location>
</feature>
<dbReference type="Pfam" id="PF00169">
    <property type="entry name" value="PH"/>
    <property type="match status" value="1"/>
</dbReference>
<proteinExistence type="predicted"/>
<feature type="compositionally biased region" description="Low complexity" evidence="1">
    <location>
        <begin position="147"/>
        <end position="157"/>
    </location>
</feature>
<name>L8H1R1_ACACF</name>
<organism evidence="3 4">
    <name type="scientific">Acanthamoeba castellanii (strain ATCC 30010 / Neff)</name>
    <dbReference type="NCBI Taxonomy" id="1257118"/>
    <lineage>
        <taxon>Eukaryota</taxon>
        <taxon>Amoebozoa</taxon>
        <taxon>Discosea</taxon>
        <taxon>Longamoebia</taxon>
        <taxon>Centramoebida</taxon>
        <taxon>Acanthamoebidae</taxon>
        <taxon>Acanthamoeba</taxon>
    </lineage>
</organism>
<feature type="domain" description="PH" evidence="2">
    <location>
        <begin position="21"/>
        <end position="119"/>
    </location>
</feature>
<dbReference type="InterPro" id="IPR011993">
    <property type="entry name" value="PH-like_dom_sf"/>
</dbReference>
<dbReference type="PROSITE" id="PS50003">
    <property type="entry name" value="PH_DOMAIN"/>
    <property type="match status" value="1"/>
</dbReference>
<dbReference type="Proteomes" id="UP000011083">
    <property type="component" value="Unassembled WGS sequence"/>
</dbReference>
<protein>
    <recommendedName>
        <fullName evidence="2">PH domain-containing protein</fullName>
    </recommendedName>
</protein>
<gene>
    <name evidence="3" type="ORF">ACA1_371760</name>
</gene>
<dbReference type="SMART" id="SM00233">
    <property type="entry name" value="PH"/>
    <property type="match status" value="1"/>
</dbReference>
<dbReference type="EMBL" id="KB007960">
    <property type="protein sequence ID" value="ELR18326.1"/>
    <property type="molecule type" value="Genomic_DNA"/>
</dbReference>
<accession>L8H1R1</accession>
<keyword evidence="4" id="KW-1185">Reference proteome</keyword>
<dbReference type="SUPFAM" id="SSF50729">
    <property type="entry name" value="PH domain-like"/>
    <property type="match status" value="1"/>
</dbReference>
<dbReference type="InterPro" id="IPR051707">
    <property type="entry name" value="PI-Interact_SigTrans_Reg"/>
</dbReference>
<dbReference type="RefSeq" id="XP_004340346.1">
    <property type="nucleotide sequence ID" value="XM_004340298.1"/>
</dbReference>